<accession>A0ABD1PHC6</accession>
<name>A0ABD1PHC6_9LAMI</name>
<gene>
    <name evidence="1" type="ORF">Fot_52974</name>
</gene>
<proteinExistence type="predicted"/>
<dbReference type="EMBL" id="JBFOLJ010000019">
    <property type="protein sequence ID" value="KAL2463318.1"/>
    <property type="molecule type" value="Genomic_DNA"/>
</dbReference>
<reference evidence="2" key="1">
    <citation type="submission" date="2024-07" db="EMBL/GenBank/DDBJ databases">
        <title>Two chromosome-level genome assemblies of Korean endemic species Abeliophyllum distichum and Forsythia ovata (Oleaceae).</title>
        <authorList>
            <person name="Jang H."/>
        </authorList>
    </citation>
    <scope>NUCLEOTIDE SEQUENCE [LARGE SCALE GENOMIC DNA]</scope>
</reference>
<protein>
    <submittedName>
        <fullName evidence="1">Uncharacterized protein</fullName>
    </submittedName>
</protein>
<comment type="caution">
    <text evidence="1">The sequence shown here is derived from an EMBL/GenBank/DDBJ whole genome shotgun (WGS) entry which is preliminary data.</text>
</comment>
<dbReference type="Proteomes" id="UP001604277">
    <property type="component" value="Unassembled WGS sequence"/>
</dbReference>
<organism evidence="1 2">
    <name type="scientific">Forsythia ovata</name>
    <dbReference type="NCBI Taxonomy" id="205694"/>
    <lineage>
        <taxon>Eukaryota</taxon>
        <taxon>Viridiplantae</taxon>
        <taxon>Streptophyta</taxon>
        <taxon>Embryophyta</taxon>
        <taxon>Tracheophyta</taxon>
        <taxon>Spermatophyta</taxon>
        <taxon>Magnoliopsida</taxon>
        <taxon>eudicotyledons</taxon>
        <taxon>Gunneridae</taxon>
        <taxon>Pentapetalae</taxon>
        <taxon>asterids</taxon>
        <taxon>lamiids</taxon>
        <taxon>Lamiales</taxon>
        <taxon>Oleaceae</taxon>
        <taxon>Forsythieae</taxon>
        <taxon>Forsythia</taxon>
    </lineage>
</organism>
<evidence type="ECO:0000313" key="1">
    <source>
        <dbReference type="EMBL" id="KAL2463318.1"/>
    </source>
</evidence>
<evidence type="ECO:0000313" key="2">
    <source>
        <dbReference type="Proteomes" id="UP001604277"/>
    </source>
</evidence>
<dbReference type="AlphaFoldDB" id="A0ABD1PHC6"/>
<sequence length="113" mass="12677">MVIVVVPHWSGGGHPQDRLCPYFGPPRQWKKAQSCQTYHLLYIQSTSEATTVQKPKHLEASALQSLFRRKPSLSPSLHSLFLSNPLHHGGMLPHLSIPPQDTVYLTLNFIVSP</sequence>
<keyword evidence="2" id="KW-1185">Reference proteome</keyword>